<dbReference type="RefSeq" id="WP_175151268.1">
    <property type="nucleotide sequence ID" value="NZ_CADIKK010000019.1"/>
</dbReference>
<protein>
    <recommendedName>
        <fullName evidence="3">DUF4238 domain-containing protein</fullName>
    </recommendedName>
</protein>
<name>A0A6S7BUS6_9BURK</name>
<gene>
    <name evidence="1" type="ORF">LMG28614_04120</name>
</gene>
<dbReference type="AlphaFoldDB" id="A0A6S7BUS6"/>
<keyword evidence="2" id="KW-1185">Reference proteome</keyword>
<evidence type="ECO:0000313" key="2">
    <source>
        <dbReference type="Proteomes" id="UP000494365"/>
    </source>
</evidence>
<proteinExistence type="predicted"/>
<organism evidence="1 2">
    <name type="scientific">Paraburkholderia ultramafica</name>
    <dbReference type="NCBI Taxonomy" id="1544867"/>
    <lineage>
        <taxon>Bacteria</taxon>
        <taxon>Pseudomonadati</taxon>
        <taxon>Pseudomonadota</taxon>
        <taxon>Betaproteobacteria</taxon>
        <taxon>Burkholderiales</taxon>
        <taxon>Burkholderiaceae</taxon>
        <taxon>Paraburkholderia</taxon>
    </lineage>
</organism>
<dbReference type="InterPro" id="IPR025332">
    <property type="entry name" value="DUF4238"/>
</dbReference>
<reference evidence="1 2" key="1">
    <citation type="submission" date="2020-04" db="EMBL/GenBank/DDBJ databases">
        <authorList>
            <person name="De Canck E."/>
        </authorList>
    </citation>
    <scope>NUCLEOTIDE SEQUENCE [LARGE SCALE GENOMIC DNA]</scope>
    <source>
        <strain evidence="1 2">LMG 28614</strain>
    </source>
</reference>
<evidence type="ECO:0000313" key="1">
    <source>
        <dbReference type="EMBL" id="CAB3795204.1"/>
    </source>
</evidence>
<accession>A0A6S7BUS6</accession>
<evidence type="ECO:0008006" key="3">
    <source>
        <dbReference type="Google" id="ProtNLM"/>
    </source>
</evidence>
<dbReference type="Pfam" id="PF14022">
    <property type="entry name" value="DUF4238"/>
    <property type="match status" value="1"/>
</dbReference>
<sequence length="364" mass="41012">MATNKNQHFVPRCYLKAFTKDEGNATIKIFNLDRQRFIPTAPVKNQCSGSYFYGEDPKLEEIIQTCEGQYANLLRKIRKPGYFLEDEDKSFLRFFWLFQHLRTEAASRRAVEMAAEAEVVVGSKLSPVGYGIKEAVQMAMGMVSEVASVIDDLKLCLVRNRTDVPFVTSDDPAVASNRWYLEDRRARGCSFGLSAAGLITLLPLTPDILCLAYDGDVYSVQHDRGWVEVRNVGDVKALNQHQMLSCFANLYVPETAVEEGLMAQYADCATYRLAIRHKVNYAVLDSSENGYDRFVVTEPNDSTRDSDALLHTQALHPKPTRWPALLRWRVPGAVYENGTGVNYVRNAGAVSSDSMNPFRKLRAR</sequence>
<dbReference type="EMBL" id="CADIKK010000019">
    <property type="protein sequence ID" value="CAB3795204.1"/>
    <property type="molecule type" value="Genomic_DNA"/>
</dbReference>
<dbReference type="Proteomes" id="UP000494365">
    <property type="component" value="Unassembled WGS sequence"/>
</dbReference>